<comment type="caution">
    <text evidence="1">The sequence shown here is derived from an EMBL/GenBank/DDBJ whole genome shotgun (WGS) entry which is preliminary data.</text>
</comment>
<reference evidence="1 2" key="1">
    <citation type="submission" date="2020-08" db="EMBL/GenBank/DDBJ databases">
        <authorList>
            <person name="Koutsovoulos G."/>
            <person name="Danchin GJ E."/>
        </authorList>
    </citation>
    <scope>NUCLEOTIDE SEQUENCE [LARGE SCALE GENOMIC DNA]</scope>
</reference>
<sequence>MIKICTKFKKICNNMQTCNKYAIGTSISACKIYTCMFYSQILSIIFATS</sequence>
<dbReference type="AlphaFoldDB" id="A0A6V7U142"/>
<evidence type="ECO:0000313" key="2">
    <source>
        <dbReference type="Proteomes" id="UP000580250"/>
    </source>
</evidence>
<evidence type="ECO:0000313" key="1">
    <source>
        <dbReference type="EMBL" id="CAD2139987.1"/>
    </source>
</evidence>
<protein>
    <submittedName>
        <fullName evidence="1">Uncharacterized protein</fullName>
    </submittedName>
</protein>
<dbReference type="EMBL" id="CAJEWN010000024">
    <property type="protein sequence ID" value="CAD2139987.1"/>
    <property type="molecule type" value="Genomic_DNA"/>
</dbReference>
<gene>
    <name evidence="1" type="ORF">MENT_LOCUS6349</name>
</gene>
<accession>A0A6V7U142</accession>
<name>A0A6V7U142_MELEN</name>
<organism evidence="1 2">
    <name type="scientific">Meloidogyne enterolobii</name>
    <name type="common">Root-knot nematode worm</name>
    <name type="synonym">Meloidogyne mayaguensis</name>
    <dbReference type="NCBI Taxonomy" id="390850"/>
    <lineage>
        <taxon>Eukaryota</taxon>
        <taxon>Metazoa</taxon>
        <taxon>Ecdysozoa</taxon>
        <taxon>Nematoda</taxon>
        <taxon>Chromadorea</taxon>
        <taxon>Rhabditida</taxon>
        <taxon>Tylenchina</taxon>
        <taxon>Tylenchomorpha</taxon>
        <taxon>Tylenchoidea</taxon>
        <taxon>Meloidogynidae</taxon>
        <taxon>Meloidogyninae</taxon>
        <taxon>Meloidogyne</taxon>
    </lineage>
</organism>
<proteinExistence type="predicted"/>
<dbReference type="Proteomes" id="UP000580250">
    <property type="component" value="Unassembled WGS sequence"/>
</dbReference>